<feature type="domain" description="2Fe-2S ferredoxin-type" evidence="9">
    <location>
        <begin position="283"/>
        <end position="375"/>
    </location>
</feature>
<evidence type="ECO:0000256" key="4">
    <source>
        <dbReference type="ARBA" id="ARBA00022723"/>
    </source>
</evidence>
<evidence type="ECO:0000256" key="8">
    <source>
        <dbReference type="ARBA" id="ARBA00023014"/>
    </source>
</evidence>
<dbReference type="PROSITE" id="PS00197">
    <property type="entry name" value="2FE2S_FER_1"/>
    <property type="match status" value="1"/>
</dbReference>
<keyword evidence="3" id="KW-0001">2Fe-2S</keyword>
<dbReference type="InterPro" id="IPR017927">
    <property type="entry name" value="FAD-bd_FR_type"/>
</dbReference>
<name>A0A8A4TLN1_SULCO</name>
<sequence>MAGKVDFELEVCRLARTTPDTLTITFALPPSCRAAFDYRAGQFLTIEVEIEGTTYRRAYSLHGSPALADPLQITVKRVLGGRVSCWLHERLREGDRLRVVPPRGRFCPDIDPMHARTYLCFAAGSGITPVFSILKTVLTLERHSVVFLFYGCRDESNVLFEAELQEWAARHPQRFTLITTLSRPKSTGMFSWLKGAEPWKGLVGRIDGNRVREWITAYPPPLQTVRYLICGPGTMIDEVRATLLSLDVPDRDILFERYGAAPDGAAPDGVVPEGAAGGGSKEATVTARLRADLACGEAAEVTVAPGTTLLRALLDAGYEVPYSCEAGVCGTCKARLVSGRAEMKRSMALSEKEREAGAILTCQGVAASEHIRIKY</sequence>
<dbReference type="Gene3D" id="3.10.20.30">
    <property type="match status" value="1"/>
</dbReference>
<evidence type="ECO:0000256" key="3">
    <source>
        <dbReference type="ARBA" id="ARBA00022714"/>
    </source>
</evidence>
<dbReference type="PRINTS" id="PR00410">
    <property type="entry name" value="PHEHYDRXLASE"/>
</dbReference>
<dbReference type="KEGG" id="scor:J3U87_33165"/>
<dbReference type="CDD" id="cd06214">
    <property type="entry name" value="PA_degradation_oxidoreductase_like"/>
    <property type="match status" value="1"/>
</dbReference>
<evidence type="ECO:0000259" key="9">
    <source>
        <dbReference type="PROSITE" id="PS51085"/>
    </source>
</evidence>
<dbReference type="InterPro" id="IPR001709">
    <property type="entry name" value="Flavoprot_Pyr_Nucl_cyt_Rdtase"/>
</dbReference>
<dbReference type="InterPro" id="IPR050415">
    <property type="entry name" value="MRET"/>
</dbReference>
<organism evidence="11 12">
    <name type="scientific">Sulfidibacter corallicola</name>
    <dbReference type="NCBI Taxonomy" id="2818388"/>
    <lineage>
        <taxon>Bacteria</taxon>
        <taxon>Pseudomonadati</taxon>
        <taxon>Acidobacteriota</taxon>
        <taxon>Holophagae</taxon>
        <taxon>Acanthopleuribacterales</taxon>
        <taxon>Acanthopleuribacteraceae</taxon>
        <taxon>Sulfidibacter</taxon>
    </lineage>
</organism>
<dbReference type="InterPro" id="IPR012675">
    <property type="entry name" value="Beta-grasp_dom_sf"/>
</dbReference>
<dbReference type="PANTHER" id="PTHR47354:SF8">
    <property type="entry name" value="1,2-PHENYLACETYL-COA EPOXIDASE, SUBUNIT E"/>
    <property type="match status" value="1"/>
</dbReference>
<dbReference type="Gene3D" id="3.40.50.80">
    <property type="entry name" value="Nucleotide-binding domain of ferredoxin-NADP reductase (FNR) module"/>
    <property type="match status" value="1"/>
</dbReference>
<dbReference type="Pfam" id="PF00970">
    <property type="entry name" value="FAD_binding_6"/>
    <property type="match status" value="1"/>
</dbReference>
<dbReference type="Pfam" id="PF00175">
    <property type="entry name" value="NAD_binding_1"/>
    <property type="match status" value="1"/>
</dbReference>
<keyword evidence="8" id="KW-0411">Iron-sulfur</keyword>
<dbReference type="PANTHER" id="PTHR47354">
    <property type="entry name" value="NADH OXIDOREDUCTASE HCR"/>
    <property type="match status" value="1"/>
</dbReference>
<dbReference type="InterPro" id="IPR017938">
    <property type="entry name" value="Riboflavin_synthase-like_b-brl"/>
</dbReference>
<dbReference type="InterPro" id="IPR001041">
    <property type="entry name" value="2Fe-2S_ferredoxin-type"/>
</dbReference>
<evidence type="ECO:0000256" key="2">
    <source>
        <dbReference type="ARBA" id="ARBA00022630"/>
    </source>
</evidence>
<dbReference type="RefSeq" id="WP_237380172.1">
    <property type="nucleotide sequence ID" value="NZ_CP071793.1"/>
</dbReference>
<dbReference type="EMBL" id="CP071793">
    <property type="protein sequence ID" value="QTD50460.1"/>
    <property type="molecule type" value="Genomic_DNA"/>
</dbReference>
<keyword evidence="7" id="KW-0408">Iron</keyword>
<dbReference type="PROSITE" id="PS51085">
    <property type="entry name" value="2FE2S_FER_2"/>
    <property type="match status" value="1"/>
</dbReference>
<dbReference type="Pfam" id="PF00111">
    <property type="entry name" value="Fer2"/>
    <property type="match status" value="1"/>
</dbReference>
<dbReference type="GO" id="GO:0051537">
    <property type="term" value="F:2 iron, 2 sulfur cluster binding"/>
    <property type="evidence" value="ECO:0007669"/>
    <property type="project" value="UniProtKB-KW"/>
</dbReference>
<dbReference type="GO" id="GO:0046872">
    <property type="term" value="F:metal ion binding"/>
    <property type="evidence" value="ECO:0007669"/>
    <property type="project" value="UniProtKB-KW"/>
</dbReference>
<dbReference type="Proteomes" id="UP000663929">
    <property type="component" value="Chromosome"/>
</dbReference>
<keyword evidence="12" id="KW-1185">Reference proteome</keyword>
<dbReference type="InterPro" id="IPR039261">
    <property type="entry name" value="FNR_nucleotide-bd"/>
</dbReference>
<dbReference type="CDD" id="cd00207">
    <property type="entry name" value="fer2"/>
    <property type="match status" value="1"/>
</dbReference>
<gene>
    <name evidence="11" type="ORF">J3U87_33165</name>
</gene>
<comment type="cofactor">
    <cofactor evidence="1">
        <name>FAD</name>
        <dbReference type="ChEBI" id="CHEBI:57692"/>
    </cofactor>
</comment>
<feature type="domain" description="FAD-binding FR-type" evidence="10">
    <location>
        <begin position="4"/>
        <end position="109"/>
    </location>
</feature>
<evidence type="ECO:0000256" key="6">
    <source>
        <dbReference type="ARBA" id="ARBA00023002"/>
    </source>
</evidence>
<evidence type="ECO:0000313" key="12">
    <source>
        <dbReference type="Proteomes" id="UP000663929"/>
    </source>
</evidence>
<dbReference type="InterPro" id="IPR006058">
    <property type="entry name" value="2Fe2S_fd_BS"/>
</dbReference>
<dbReference type="SUPFAM" id="SSF63380">
    <property type="entry name" value="Riboflavin synthase domain-like"/>
    <property type="match status" value="1"/>
</dbReference>
<dbReference type="Gene3D" id="2.40.30.10">
    <property type="entry name" value="Translation factors"/>
    <property type="match status" value="1"/>
</dbReference>
<accession>A0A8A4TLN1</accession>
<dbReference type="PRINTS" id="PR00371">
    <property type="entry name" value="FPNCR"/>
</dbReference>
<evidence type="ECO:0000256" key="1">
    <source>
        <dbReference type="ARBA" id="ARBA00001974"/>
    </source>
</evidence>
<proteinExistence type="predicted"/>
<evidence type="ECO:0000259" key="10">
    <source>
        <dbReference type="PROSITE" id="PS51384"/>
    </source>
</evidence>
<dbReference type="AlphaFoldDB" id="A0A8A4TLN1"/>
<dbReference type="InterPro" id="IPR036010">
    <property type="entry name" value="2Fe-2S_ferredoxin-like_sf"/>
</dbReference>
<evidence type="ECO:0000256" key="7">
    <source>
        <dbReference type="ARBA" id="ARBA00023004"/>
    </source>
</evidence>
<evidence type="ECO:0000313" key="11">
    <source>
        <dbReference type="EMBL" id="QTD50460.1"/>
    </source>
</evidence>
<dbReference type="PROSITE" id="PS51384">
    <property type="entry name" value="FAD_FR"/>
    <property type="match status" value="1"/>
</dbReference>
<evidence type="ECO:0000256" key="5">
    <source>
        <dbReference type="ARBA" id="ARBA00022827"/>
    </source>
</evidence>
<dbReference type="SUPFAM" id="SSF54292">
    <property type="entry name" value="2Fe-2S ferredoxin-like"/>
    <property type="match status" value="1"/>
</dbReference>
<keyword evidence="4" id="KW-0479">Metal-binding</keyword>
<protein>
    <submittedName>
        <fullName evidence="11">Ferredoxin--NADP reductase</fullName>
    </submittedName>
</protein>
<dbReference type="GO" id="GO:0050660">
    <property type="term" value="F:flavin adenine dinucleotide binding"/>
    <property type="evidence" value="ECO:0007669"/>
    <property type="project" value="TreeGrafter"/>
</dbReference>
<dbReference type="SUPFAM" id="SSF52343">
    <property type="entry name" value="Ferredoxin reductase-like, C-terminal NADP-linked domain"/>
    <property type="match status" value="1"/>
</dbReference>
<dbReference type="InterPro" id="IPR001433">
    <property type="entry name" value="OxRdtase_FAD/NAD-bd"/>
</dbReference>
<keyword evidence="6" id="KW-0560">Oxidoreductase</keyword>
<keyword evidence="5" id="KW-0274">FAD</keyword>
<reference evidence="11" key="1">
    <citation type="submission" date="2021-03" db="EMBL/GenBank/DDBJ databases">
        <title>Acanthopleuribacteraceae sp. M133.</title>
        <authorList>
            <person name="Wang G."/>
        </authorList>
    </citation>
    <scope>NUCLEOTIDE SEQUENCE</scope>
    <source>
        <strain evidence="11">M133</strain>
    </source>
</reference>
<dbReference type="InterPro" id="IPR008333">
    <property type="entry name" value="Cbr1-like_FAD-bd_dom"/>
</dbReference>
<dbReference type="GO" id="GO:0016491">
    <property type="term" value="F:oxidoreductase activity"/>
    <property type="evidence" value="ECO:0007669"/>
    <property type="project" value="UniProtKB-KW"/>
</dbReference>
<keyword evidence="2" id="KW-0285">Flavoprotein</keyword>